<keyword evidence="6 11" id="KW-0418">Kinase</keyword>
<evidence type="ECO:0000256" key="3">
    <source>
        <dbReference type="ARBA" id="ARBA00022553"/>
    </source>
</evidence>
<dbReference type="PANTHER" id="PTHR24421:SF10">
    <property type="entry name" value="NITRATE_NITRITE SENSOR PROTEIN NARQ"/>
    <property type="match status" value="1"/>
</dbReference>
<proteinExistence type="predicted"/>
<evidence type="ECO:0000256" key="6">
    <source>
        <dbReference type="ARBA" id="ARBA00022777"/>
    </source>
</evidence>
<accession>A0ABW2GZP7</accession>
<keyword evidence="9" id="KW-0472">Membrane</keyword>
<dbReference type="Proteomes" id="UP001596392">
    <property type="component" value="Unassembled WGS sequence"/>
</dbReference>
<evidence type="ECO:0000313" key="12">
    <source>
        <dbReference type="Proteomes" id="UP001596392"/>
    </source>
</evidence>
<evidence type="ECO:0000256" key="1">
    <source>
        <dbReference type="ARBA" id="ARBA00000085"/>
    </source>
</evidence>
<dbReference type="InterPro" id="IPR050482">
    <property type="entry name" value="Sensor_HK_TwoCompSys"/>
</dbReference>
<reference evidence="12" key="1">
    <citation type="journal article" date="2019" name="Int. J. Syst. Evol. Microbiol.">
        <title>The Global Catalogue of Microorganisms (GCM) 10K type strain sequencing project: providing services to taxonomists for standard genome sequencing and annotation.</title>
        <authorList>
            <consortium name="The Broad Institute Genomics Platform"/>
            <consortium name="The Broad Institute Genome Sequencing Center for Infectious Disease"/>
            <person name="Wu L."/>
            <person name="Ma J."/>
        </authorList>
    </citation>
    <scope>NUCLEOTIDE SEQUENCE [LARGE SCALE GENOMIC DNA]</scope>
    <source>
        <strain evidence="12">CGMCC 1.9106</strain>
    </source>
</reference>
<dbReference type="Gene3D" id="1.20.5.1930">
    <property type="match status" value="1"/>
</dbReference>
<comment type="caution">
    <text evidence="11">The sequence shown here is derived from an EMBL/GenBank/DDBJ whole genome shotgun (WGS) entry which is preliminary data.</text>
</comment>
<evidence type="ECO:0000259" key="10">
    <source>
        <dbReference type="Pfam" id="PF07730"/>
    </source>
</evidence>
<gene>
    <name evidence="11" type="ORF">ACFQO7_15435</name>
</gene>
<dbReference type="Pfam" id="PF07730">
    <property type="entry name" value="HisKA_3"/>
    <property type="match status" value="1"/>
</dbReference>
<dbReference type="GO" id="GO:0016301">
    <property type="term" value="F:kinase activity"/>
    <property type="evidence" value="ECO:0007669"/>
    <property type="project" value="UniProtKB-KW"/>
</dbReference>
<dbReference type="InterPro" id="IPR011712">
    <property type="entry name" value="Sig_transdc_His_kin_sub3_dim/P"/>
</dbReference>
<feature type="transmembrane region" description="Helical" evidence="9">
    <location>
        <begin position="16"/>
        <end position="41"/>
    </location>
</feature>
<evidence type="ECO:0000256" key="2">
    <source>
        <dbReference type="ARBA" id="ARBA00012438"/>
    </source>
</evidence>
<sequence>MLTIAGGLSLLGRRRWPLLVTVFVAVCHLLAFFAFAVMMYTMGVFTRLWWQLGVLAVFGVGVQALSAAEGPAPDVRAWAYTLSFALGPLLPGYAAGVRQDLVVSLRERAGDLERERDMMAQTARRAERARIAREMHDVVAHRVSNIVVTATALQTVPEAQALSQSRGGWAKRAERAVAGVTRRIFHHALTWRGEGALSLR</sequence>
<dbReference type="RefSeq" id="WP_376806972.1">
    <property type="nucleotide sequence ID" value="NZ_JBHTAC010000013.1"/>
</dbReference>
<evidence type="ECO:0000256" key="8">
    <source>
        <dbReference type="ARBA" id="ARBA00023012"/>
    </source>
</evidence>
<evidence type="ECO:0000256" key="5">
    <source>
        <dbReference type="ARBA" id="ARBA00022741"/>
    </source>
</evidence>
<name>A0ABW2GZP7_9ACTN</name>
<evidence type="ECO:0000256" key="7">
    <source>
        <dbReference type="ARBA" id="ARBA00022840"/>
    </source>
</evidence>
<dbReference type="EMBL" id="JBHTAC010000013">
    <property type="protein sequence ID" value="MFC7243861.1"/>
    <property type="molecule type" value="Genomic_DNA"/>
</dbReference>
<keyword evidence="3" id="KW-0597">Phosphoprotein</keyword>
<feature type="transmembrane region" description="Helical" evidence="9">
    <location>
        <begin position="77"/>
        <end position="96"/>
    </location>
</feature>
<dbReference type="PANTHER" id="PTHR24421">
    <property type="entry name" value="NITRATE/NITRITE SENSOR PROTEIN NARX-RELATED"/>
    <property type="match status" value="1"/>
</dbReference>
<keyword evidence="9" id="KW-1133">Transmembrane helix</keyword>
<organism evidence="11 12">
    <name type="scientific">Catellatospora aurea</name>
    <dbReference type="NCBI Taxonomy" id="1337874"/>
    <lineage>
        <taxon>Bacteria</taxon>
        <taxon>Bacillati</taxon>
        <taxon>Actinomycetota</taxon>
        <taxon>Actinomycetes</taxon>
        <taxon>Micromonosporales</taxon>
        <taxon>Micromonosporaceae</taxon>
        <taxon>Catellatospora</taxon>
    </lineage>
</organism>
<dbReference type="EC" id="2.7.13.3" evidence="2"/>
<feature type="transmembrane region" description="Helical" evidence="9">
    <location>
        <begin position="48"/>
        <end position="65"/>
    </location>
</feature>
<protein>
    <recommendedName>
        <fullName evidence="2">histidine kinase</fullName>
        <ecNumber evidence="2">2.7.13.3</ecNumber>
    </recommendedName>
</protein>
<keyword evidence="5" id="KW-0547">Nucleotide-binding</keyword>
<feature type="domain" description="Signal transduction histidine kinase subgroup 3 dimerisation and phosphoacceptor" evidence="10">
    <location>
        <begin position="127"/>
        <end position="159"/>
    </location>
</feature>
<keyword evidence="7" id="KW-0067">ATP-binding</keyword>
<evidence type="ECO:0000256" key="4">
    <source>
        <dbReference type="ARBA" id="ARBA00022679"/>
    </source>
</evidence>
<evidence type="ECO:0000313" key="11">
    <source>
        <dbReference type="EMBL" id="MFC7243861.1"/>
    </source>
</evidence>
<keyword evidence="12" id="KW-1185">Reference proteome</keyword>
<keyword evidence="4" id="KW-0808">Transferase</keyword>
<keyword evidence="8" id="KW-0902">Two-component regulatory system</keyword>
<comment type="catalytic activity">
    <reaction evidence="1">
        <text>ATP + protein L-histidine = ADP + protein N-phospho-L-histidine.</text>
        <dbReference type="EC" id="2.7.13.3"/>
    </reaction>
</comment>
<keyword evidence="9" id="KW-0812">Transmembrane</keyword>
<evidence type="ECO:0000256" key="9">
    <source>
        <dbReference type="SAM" id="Phobius"/>
    </source>
</evidence>